<name>A0ABS1ELK2_9CLOT</name>
<dbReference type="InterPro" id="IPR025436">
    <property type="entry name" value="DUF4179"/>
</dbReference>
<evidence type="ECO:0000259" key="2">
    <source>
        <dbReference type="Pfam" id="PF13786"/>
    </source>
</evidence>
<keyword evidence="1" id="KW-0812">Transmembrane</keyword>
<dbReference type="Gene3D" id="2.60.40.1630">
    <property type="entry name" value="bacillus anthracis domain"/>
    <property type="match status" value="1"/>
</dbReference>
<proteinExistence type="predicted"/>
<gene>
    <name evidence="3" type="ORF">JHL18_06160</name>
</gene>
<evidence type="ECO:0000313" key="3">
    <source>
        <dbReference type="EMBL" id="MBK1810220.1"/>
    </source>
</evidence>
<keyword evidence="4" id="KW-1185">Reference proteome</keyword>
<evidence type="ECO:0000313" key="4">
    <source>
        <dbReference type="Proteomes" id="UP000596739"/>
    </source>
</evidence>
<organism evidence="3 4">
    <name type="scientific">Clostridium yunnanense</name>
    <dbReference type="NCBI Taxonomy" id="2800325"/>
    <lineage>
        <taxon>Bacteria</taxon>
        <taxon>Bacillati</taxon>
        <taxon>Bacillota</taxon>
        <taxon>Clostridia</taxon>
        <taxon>Eubacteriales</taxon>
        <taxon>Clostridiaceae</taxon>
        <taxon>Clostridium</taxon>
    </lineage>
</organism>
<keyword evidence="1" id="KW-1133">Transmembrane helix</keyword>
<dbReference type="Pfam" id="PF13786">
    <property type="entry name" value="DUF4179"/>
    <property type="match status" value="1"/>
</dbReference>
<feature type="domain" description="DUF4179" evidence="2">
    <location>
        <begin position="35"/>
        <end position="119"/>
    </location>
</feature>
<dbReference type="EMBL" id="JAENHN010000017">
    <property type="protein sequence ID" value="MBK1810220.1"/>
    <property type="molecule type" value="Genomic_DNA"/>
</dbReference>
<sequence>MKSYSVEDLFNKEKNKAIDTEFHNFFNETLSKLPKKKRRQRPFIAVAAVVTFMMLSSTVMVFGKNIPGLKNIRNYFYAPEEYDKYVKPVDTVDNFDDLNVNIHDVIYDNNFLIYSYTVSRTDGKPIESLDDVKLRVSPEVPVKENQSTSGGDFIREKTDDSFTHYSYMIIKNLNLPDKMTLPFDIVYINDETKNAEIVKTINVEVDKTKLSNSLKEVKLNKDIKIQEGSIYLDSISFTPFGAIFFSENRGGWDFEGEDHYYFGLFDETGKQLYCQGTGVSYDSGRKVSVITKPYISSQYKGHRSITIKVYDNRTNSEVEGASTTIEIPNLGQ</sequence>
<protein>
    <submittedName>
        <fullName evidence="3">DUF4179 domain-containing protein</fullName>
    </submittedName>
</protein>
<accession>A0ABS1ELK2</accession>
<feature type="transmembrane region" description="Helical" evidence="1">
    <location>
        <begin position="42"/>
        <end position="63"/>
    </location>
</feature>
<reference evidence="4" key="1">
    <citation type="submission" date="2021-01" db="EMBL/GenBank/DDBJ databases">
        <title>Genome public.</title>
        <authorList>
            <person name="Liu C."/>
            <person name="Sun Q."/>
        </authorList>
    </citation>
    <scope>NUCLEOTIDE SEQUENCE [LARGE SCALE GENOMIC DNA]</scope>
    <source>
        <strain evidence="4">YIM B02505</strain>
    </source>
</reference>
<dbReference type="Proteomes" id="UP000596739">
    <property type="component" value="Unassembled WGS sequence"/>
</dbReference>
<comment type="caution">
    <text evidence="3">The sequence shown here is derived from an EMBL/GenBank/DDBJ whole genome shotgun (WGS) entry which is preliminary data.</text>
</comment>
<dbReference type="RefSeq" id="WP_200267207.1">
    <property type="nucleotide sequence ID" value="NZ_JAENHN010000017.1"/>
</dbReference>
<keyword evidence="1" id="KW-0472">Membrane</keyword>
<evidence type="ECO:0000256" key="1">
    <source>
        <dbReference type="SAM" id="Phobius"/>
    </source>
</evidence>